<keyword evidence="3 5" id="KW-0418">Kinase</keyword>
<dbReference type="EC" id="2.7.11.1" evidence="5"/>
<dbReference type="RefSeq" id="WP_238249520.1">
    <property type="nucleotide sequence ID" value="NZ_BPQX01000031.1"/>
</dbReference>
<sequence length="446" mass="48323">MKLTIQLHHGGGWHDAAMLTLSNPCAGVAGASSVSYEAPYFLEHGSIPFSEGQPLIDARAVSVMSPVNLEDRYFPGWPPFLLDLMPQGHARHKLSEHLGIDPDAPGSEVQLLLRGAGAPVGNLRIKEAAEAEVDRLRDAPRQGVTREDILDKSDVFLEVADRFAMVASGSSGLQGEWPKIAMTRAKDGLWYPDPVVADAEAQAHVIVKLLRSNEESDRLILEGEAAYAAVAKEFGVRVGPPLVHRNGVLVIPRFDRRAGPGGLVRLGQESIVSAIGVSAFGHVEAHETYLEMIRAVSADPMADVVEYLKRELLNQAMGNPDNHGRNTALAKNSSGQVRLTPLFDFAPMRLAPADMGRPTKWACMRPSGRDHAPDWSIVCAAAAGDDLDPDALLRILRETEDRVRSLTSTARRFGVPEAVIDRAIGDRPSRMAETLAAIPKPARTPR</sequence>
<protein>
    <submittedName>
        <fullName evidence="5">Serine/threonine-protein kinase HipA</fullName>
        <ecNumber evidence="5">2.7.11.1</ecNumber>
    </submittedName>
</protein>
<dbReference type="Proteomes" id="UP001236369">
    <property type="component" value="Unassembled WGS sequence"/>
</dbReference>
<dbReference type="EMBL" id="JAUSVV010000006">
    <property type="protein sequence ID" value="MDQ0443390.1"/>
    <property type="molecule type" value="Genomic_DNA"/>
</dbReference>
<comment type="similarity">
    <text evidence="1">Belongs to the HipA Ser/Thr kinase family.</text>
</comment>
<keyword evidence="6" id="KW-1185">Reference proteome</keyword>
<dbReference type="InterPro" id="IPR052028">
    <property type="entry name" value="HipA_Ser/Thr_kinase"/>
</dbReference>
<keyword evidence="2 5" id="KW-0808">Transferase</keyword>
<dbReference type="GO" id="GO:0004674">
    <property type="term" value="F:protein serine/threonine kinase activity"/>
    <property type="evidence" value="ECO:0007669"/>
    <property type="project" value="UniProtKB-EC"/>
</dbReference>
<evidence type="ECO:0000256" key="2">
    <source>
        <dbReference type="ARBA" id="ARBA00022679"/>
    </source>
</evidence>
<feature type="domain" description="HipA-like C-terminal" evidence="4">
    <location>
        <begin position="173"/>
        <end position="404"/>
    </location>
</feature>
<evidence type="ECO:0000313" key="5">
    <source>
        <dbReference type="EMBL" id="MDQ0443390.1"/>
    </source>
</evidence>
<evidence type="ECO:0000256" key="1">
    <source>
        <dbReference type="ARBA" id="ARBA00010164"/>
    </source>
</evidence>
<dbReference type="PIRSF" id="PIRSF028135">
    <property type="entry name" value="UCP028135_HipA-like"/>
    <property type="match status" value="1"/>
</dbReference>
<dbReference type="PANTHER" id="PTHR37419">
    <property type="entry name" value="SERINE/THREONINE-PROTEIN KINASE TOXIN HIPA"/>
    <property type="match status" value="1"/>
</dbReference>
<evidence type="ECO:0000313" key="6">
    <source>
        <dbReference type="Proteomes" id="UP001236369"/>
    </source>
</evidence>
<evidence type="ECO:0000256" key="3">
    <source>
        <dbReference type="ARBA" id="ARBA00022777"/>
    </source>
</evidence>
<proteinExistence type="inferred from homology"/>
<name>A0ABU0HM36_9HYPH</name>
<gene>
    <name evidence="5" type="ORF">QO016_002893</name>
</gene>
<reference evidence="5 6" key="1">
    <citation type="submission" date="2023-07" db="EMBL/GenBank/DDBJ databases">
        <title>Genomic Encyclopedia of Type Strains, Phase IV (KMG-IV): sequencing the most valuable type-strain genomes for metagenomic binning, comparative biology and taxonomic classification.</title>
        <authorList>
            <person name="Goeker M."/>
        </authorList>
    </citation>
    <scope>NUCLEOTIDE SEQUENCE [LARGE SCALE GENOMIC DNA]</scope>
    <source>
        <strain evidence="5 6">DSM 19562</strain>
    </source>
</reference>
<organism evidence="5 6">
    <name type="scientific">Methylobacterium persicinum</name>
    <dbReference type="NCBI Taxonomy" id="374426"/>
    <lineage>
        <taxon>Bacteria</taxon>
        <taxon>Pseudomonadati</taxon>
        <taxon>Pseudomonadota</taxon>
        <taxon>Alphaproteobacteria</taxon>
        <taxon>Hyphomicrobiales</taxon>
        <taxon>Methylobacteriaceae</taxon>
        <taxon>Methylobacterium</taxon>
    </lineage>
</organism>
<evidence type="ECO:0000259" key="4">
    <source>
        <dbReference type="Pfam" id="PF07804"/>
    </source>
</evidence>
<dbReference type="InterPro" id="IPR012893">
    <property type="entry name" value="HipA-like_C"/>
</dbReference>
<dbReference type="InterPro" id="IPR016869">
    <property type="entry name" value="UCP028135_HipA-like"/>
</dbReference>
<dbReference type="Pfam" id="PF07804">
    <property type="entry name" value="HipA_C"/>
    <property type="match status" value="1"/>
</dbReference>
<accession>A0ABU0HM36</accession>
<comment type="caution">
    <text evidence="5">The sequence shown here is derived from an EMBL/GenBank/DDBJ whole genome shotgun (WGS) entry which is preliminary data.</text>
</comment>
<dbReference type="PANTHER" id="PTHR37419:SF8">
    <property type="entry name" value="TOXIN YJJJ"/>
    <property type="match status" value="1"/>
</dbReference>